<name>A0ABV7N2M1_9STAP</name>
<protein>
    <submittedName>
        <fullName evidence="1">SRPBCC family protein</fullName>
    </submittedName>
</protein>
<sequence length="144" mass="16991">MELYSYEKKIKAPPEHVFKVVEDDDKLKEWSSIFEGNMYYTEEKRAEGTKFRTILNVLNKTYQFKSTITKYEENRFIEVETALRQGIITSSFSVEPTDATASDVQVTSYFNTDSKRYKLILKGVRPVMRRVLDSQMKKLEVLMY</sequence>
<accession>A0ABV7N2M1</accession>
<proteinExistence type="predicted"/>
<dbReference type="InterPro" id="IPR019587">
    <property type="entry name" value="Polyketide_cyclase/dehydratase"/>
</dbReference>
<comment type="caution">
    <text evidence="1">The sequence shown here is derived from an EMBL/GenBank/DDBJ whole genome shotgun (WGS) entry which is preliminary data.</text>
</comment>
<dbReference type="Gene3D" id="3.30.530.20">
    <property type="match status" value="1"/>
</dbReference>
<dbReference type="Proteomes" id="UP001595637">
    <property type="component" value="Unassembled WGS sequence"/>
</dbReference>
<keyword evidence="2" id="KW-1185">Reference proteome</keyword>
<evidence type="ECO:0000313" key="1">
    <source>
        <dbReference type="EMBL" id="MFC3387836.1"/>
    </source>
</evidence>
<dbReference type="EMBL" id="JBHRVQ010000001">
    <property type="protein sequence ID" value="MFC3387836.1"/>
    <property type="molecule type" value="Genomic_DNA"/>
</dbReference>
<evidence type="ECO:0000313" key="2">
    <source>
        <dbReference type="Proteomes" id="UP001595637"/>
    </source>
</evidence>
<dbReference type="CDD" id="cd07812">
    <property type="entry name" value="SRPBCC"/>
    <property type="match status" value="1"/>
</dbReference>
<dbReference type="RefSeq" id="WP_380652364.1">
    <property type="nucleotide sequence ID" value="NZ_JBHRVQ010000001.1"/>
</dbReference>
<reference evidence="2" key="1">
    <citation type="journal article" date="2019" name="Int. J. Syst. Evol. Microbiol.">
        <title>The Global Catalogue of Microorganisms (GCM) 10K type strain sequencing project: providing services to taxonomists for standard genome sequencing and annotation.</title>
        <authorList>
            <consortium name="The Broad Institute Genomics Platform"/>
            <consortium name="The Broad Institute Genome Sequencing Center for Infectious Disease"/>
            <person name="Wu L."/>
            <person name="Ma J."/>
        </authorList>
    </citation>
    <scope>NUCLEOTIDE SEQUENCE [LARGE SCALE GENOMIC DNA]</scope>
    <source>
        <strain evidence="2">CCM 7756</strain>
    </source>
</reference>
<organism evidence="1 2">
    <name type="scientific">Salinicoccus sesuvii</name>
    <dbReference type="NCBI Taxonomy" id="868281"/>
    <lineage>
        <taxon>Bacteria</taxon>
        <taxon>Bacillati</taxon>
        <taxon>Bacillota</taxon>
        <taxon>Bacilli</taxon>
        <taxon>Bacillales</taxon>
        <taxon>Staphylococcaceae</taxon>
        <taxon>Salinicoccus</taxon>
    </lineage>
</organism>
<dbReference type="SUPFAM" id="SSF55961">
    <property type="entry name" value="Bet v1-like"/>
    <property type="match status" value="1"/>
</dbReference>
<dbReference type="Pfam" id="PF10604">
    <property type="entry name" value="Polyketide_cyc2"/>
    <property type="match status" value="1"/>
</dbReference>
<dbReference type="InterPro" id="IPR023393">
    <property type="entry name" value="START-like_dom_sf"/>
</dbReference>
<gene>
    <name evidence="1" type="ORF">ACFOEO_04385</name>
</gene>